<proteinExistence type="inferred from homology"/>
<dbReference type="Gene3D" id="2.40.440.10">
    <property type="entry name" value="L,D-transpeptidase catalytic domain-like"/>
    <property type="match status" value="1"/>
</dbReference>
<dbReference type="GO" id="GO:0016740">
    <property type="term" value="F:transferase activity"/>
    <property type="evidence" value="ECO:0007669"/>
    <property type="project" value="UniProtKB-KW"/>
</dbReference>
<dbReference type="RefSeq" id="WP_107940004.1">
    <property type="nucleotide sequence ID" value="NZ_QANS01000003.1"/>
</dbReference>
<dbReference type="AlphaFoldDB" id="A0A2T5MFV3"/>
<evidence type="ECO:0000313" key="11">
    <source>
        <dbReference type="Proteomes" id="UP000244248"/>
    </source>
</evidence>
<dbReference type="OrthoDB" id="9809748at2"/>
<feature type="domain" description="L,D-TPase catalytic" evidence="9">
    <location>
        <begin position="128"/>
        <end position="264"/>
    </location>
</feature>
<dbReference type="UniPathway" id="UPA00219"/>
<reference evidence="10 11" key="1">
    <citation type="submission" date="2018-04" db="EMBL/GenBank/DDBJ databases">
        <title>Novel species isolated from glacier.</title>
        <authorList>
            <person name="Liu Q."/>
            <person name="Xin Y.-H."/>
        </authorList>
    </citation>
    <scope>NUCLEOTIDE SEQUENCE [LARGE SCALE GENOMIC DNA]</scope>
    <source>
        <strain evidence="10 11">GT1R17</strain>
    </source>
</reference>
<comment type="caution">
    <text evidence="10">The sequence shown here is derived from an EMBL/GenBank/DDBJ whole genome shotgun (WGS) entry which is preliminary data.</text>
</comment>
<keyword evidence="8" id="KW-0732">Signal</keyword>
<feature type="chain" id="PRO_5015612791" description="L,D-TPase catalytic domain-containing protein" evidence="8">
    <location>
        <begin position="27"/>
        <end position="392"/>
    </location>
</feature>
<dbReference type="GO" id="GO:0004180">
    <property type="term" value="F:carboxypeptidase activity"/>
    <property type="evidence" value="ECO:0007669"/>
    <property type="project" value="UniProtKB-ARBA"/>
</dbReference>
<evidence type="ECO:0000256" key="5">
    <source>
        <dbReference type="ARBA" id="ARBA00022984"/>
    </source>
</evidence>
<dbReference type="PANTHER" id="PTHR36699:SF1">
    <property type="entry name" value="L,D-TRANSPEPTIDASE YAFK-RELATED"/>
    <property type="match status" value="1"/>
</dbReference>
<dbReference type="PANTHER" id="PTHR36699">
    <property type="entry name" value="LD-TRANSPEPTIDASE"/>
    <property type="match status" value="1"/>
</dbReference>
<dbReference type="SUPFAM" id="SSF54427">
    <property type="entry name" value="NTF2-like"/>
    <property type="match status" value="1"/>
</dbReference>
<dbReference type="Pfam" id="PF24125">
    <property type="entry name" value="Cds6_C"/>
    <property type="match status" value="1"/>
</dbReference>
<evidence type="ECO:0000256" key="4">
    <source>
        <dbReference type="ARBA" id="ARBA00022960"/>
    </source>
</evidence>
<dbReference type="InterPro" id="IPR032710">
    <property type="entry name" value="NTF2-like_dom_sf"/>
</dbReference>
<evidence type="ECO:0000259" key="9">
    <source>
        <dbReference type="PROSITE" id="PS52029"/>
    </source>
</evidence>
<evidence type="ECO:0000256" key="8">
    <source>
        <dbReference type="SAM" id="SignalP"/>
    </source>
</evidence>
<dbReference type="Proteomes" id="UP000244248">
    <property type="component" value="Unassembled WGS sequence"/>
</dbReference>
<gene>
    <name evidence="10" type="ORF">CJD38_08965</name>
</gene>
<dbReference type="Pfam" id="PF03734">
    <property type="entry name" value="YkuD"/>
    <property type="match status" value="1"/>
</dbReference>
<dbReference type="InterPro" id="IPR056203">
    <property type="entry name" value="Cds6_C"/>
</dbReference>
<dbReference type="PROSITE" id="PS52029">
    <property type="entry name" value="LD_TPASE"/>
    <property type="match status" value="1"/>
</dbReference>
<sequence>MRLKQSSRPAHALAAFLMVASVCASAADLSPEQQLLSAVAKMKSGDSEGARSSLQDLTQRLPNFRLAKQIYGELLAGLPGGTLIDTQGDPRLSDLTEEARLRALGDKAVPPTGYVPNSVLQLDSEHPFFILVDLPKARLYLMQNSKDREMTLVRNHYASIGRNGYGKQSAGDLRTPIGIYHITGWLPKVNLPDLYGEGAFPLNYPNLWDQFNSRSGYGIWLHGVPKDTYVRAPRSSEGCVTMSNEDLVALKPYIVTGETPVILSDSLEWVPPDQVKGEREKFLARLEDWRSKWAERDTEAYLAYYGQGFTTDGMNFAQFAAHKVRVNSSKKFIDVKLRHINLFRYPGAGEPMMLAEFTLDYRSDNFSSTSVKQQYWRQDKDGEWKIFREENR</sequence>
<comment type="pathway">
    <text evidence="1 7">Cell wall biogenesis; peptidoglycan biosynthesis.</text>
</comment>
<protein>
    <recommendedName>
        <fullName evidence="9">L,D-TPase catalytic domain-containing protein</fullName>
    </recommendedName>
</protein>
<dbReference type="InterPro" id="IPR005490">
    <property type="entry name" value="LD_TPept_cat_dom"/>
</dbReference>
<keyword evidence="4 7" id="KW-0133">Cell shape</keyword>
<dbReference type="GO" id="GO:0009252">
    <property type="term" value="P:peptidoglycan biosynthetic process"/>
    <property type="evidence" value="ECO:0007669"/>
    <property type="project" value="UniProtKB-UniPathway"/>
</dbReference>
<dbReference type="GO" id="GO:0071555">
    <property type="term" value="P:cell wall organization"/>
    <property type="evidence" value="ECO:0007669"/>
    <property type="project" value="UniProtKB-UniRule"/>
</dbReference>
<dbReference type="GO" id="GO:0008360">
    <property type="term" value="P:regulation of cell shape"/>
    <property type="evidence" value="ECO:0007669"/>
    <property type="project" value="UniProtKB-UniRule"/>
</dbReference>
<keyword evidence="5 7" id="KW-0573">Peptidoglycan synthesis</keyword>
<keyword evidence="11" id="KW-1185">Reference proteome</keyword>
<evidence type="ECO:0000256" key="6">
    <source>
        <dbReference type="ARBA" id="ARBA00023316"/>
    </source>
</evidence>
<feature type="active site" description="Proton donor/acceptor" evidence="7">
    <location>
        <position position="222"/>
    </location>
</feature>
<evidence type="ECO:0000256" key="3">
    <source>
        <dbReference type="ARBA" id="ARBA00022679"/>
    </source>
</evidence>
<feature type="signal peptide" evidence="8">
    <location>
        <begin position="1"/>
        <end position="26"/>
    </location>
</feature>
<evidence type="ECO:0000313" key="10">
    <source>
        <dbReference type="EMBL" id="PTU31461.1"/>
    </source>
</evidence>
<keyword evidence="6 7" id="KW-0961">Cell wall biogenesis/degradation</keyword>
<evidence type="ECO:0000256" key="7">
    <source>
        <dbReference type="PROSITE-ProRule" id="PRU01373"/>
    </source>
</evidence>
<dbReference type="EMBL" id="QANS01000003">
    <property type="protein sequence ID" value="PTU31461.1"/>
    <property type="molecule type" value="Genomic_DNA"/>
</dbReference>
<name>A0A2T5MFV3_9GAMM</name>
<organism evidence="10 11">
    <name type="scientific">Stenotrophobium rhamnosiphilum</name>
    <dbReference type="NCBI Taxonomy" id="2029166"/>
    <lineage>
        <taxon>Bacteria</taxon>
        <taxon>Pseudomonadati</taxon>
        <taxon>Pseudomonadota</taxon>
        <taxon>Gammaproteobacteria</taxon>
        <taxon>Nevskiales</taxon>
        <taxon>Nevskiaceae</taxon>
        <taxon>Stenotrophobium</taxon>
    </lineage>
</organism>
<feature type="active site" description="Nucleophile" evidence="7">
    <location>
        <position position="239"/>
    </location>
</feature>
<dbReference type="InterPro" id="IPR038063">
    <property type="entry name" value="Transpep_catalytic_dom"/>
</dbReference>
<accession>A0A2T5MFV3</accession>
<evidence type="ECO:0000256" key="1">
    <source>
        <dbReference type="ARBA" id="ARBA00004752"/>
    </source>
</evidence>
<comment type="similarity">
    <text evidence="2">Belongs to the YkuD family.</text>
</comment>
<keyword evidence="3" id="KW-0808">Transferase</keyword>
<dbReference type="CDD" id="cd16913">
    <property type="entry name" value="YkuD_like"/>
    <property type="match status" value="1"/>
</dbReference>
<dbReference type="SUPFAM" id="SSF141523">
    <property type="entry name" value="L,D-transpeptidase catalytic domain-like"/>
    <property type="match status" value="1"/>
</dbReference>
<evidence type="ECO:0000256" key="2">
    <source>
        <dbReference type="ARBA" id="ARBA00005992"/>
    </source>
</evidence>